<name>A0A0U5JCG5_9BACT</name>
<dbReference type="PATRIC" id="fig|389348.3.peg.797"/>
<dbReference type="Proteomes" id="UP000069902">
    <property type="component" value="Chromosome cPNK"/>
</dbReference>
<evidence type="ECO:0000256" key="5">
    <source>
        <dbReference type="SAM" id="SignalP"/>
    </source>
</evidence>
<dbReference type="PANTHER" id="PTHR38041:SF2">
    <property type="entry name" value="SECRETED CHORISMATE MUTASE"/>
    <property type="match status" value="1"/>
</dbReference>
<evidence type="ECO:0000256" key="1">
    <source>
        <dbReference type="ARBA" id="ARBA00004817"/>
    </source>
</evidence>
<dbReference type="RefSeq" id="WP_059060350.1">
    <property type="nucleotide sequence ID" value="NZ_LN879502.1"/>
</dbReference>
<dbReference type="EMBL" id="LN879502">
    <property type="protein sequence ID" value="CUI16354.1"/>
    <property type="molecule type" value="Genomic_DNA"/>
</dbReference>
<comment type="pathway">
    <text evidence="1">Metabolic intermediate biosynthesis; prephenate biosynthesis; prephenate from chorismate: step 1/1.</text>
</comment>
<gene>
    <name evidence="7" type="ORF">PNK_0728</name>
</gene>
<feature type="chain" id="PRO_5006860382" description="chorismate mutase" evidence="5">
    <location>
        <begin position="28"/>
        <end position="194"/>
    </location>
</feature>
<dbReference type="GO" id="GO:0046417">
    <property type="term" value="P:chorismate metabolic process"/>
    <property type="evidence" value="ECO:0007669"/>
    <property type="project" value="InterPro"/>
</dbReference>
<feature type="domain" description="Chorismate mutase" evidence="6">
    <location>
        <begin position="21"/>
        <end position="117"/>
    </location>
</feature>
<evidence type="ECO:0000256" key="4">
    <source>
        <dbReference type="ARBA" id="ARBA00023235"/>
    </source>
</evidence>
<dbReference type="SMART" id="SM00830">
    <property type="entry name" value="CM_2"/>
    <property type="match status" value="1"/>
</dbReference>
<evidence type="ECO:0000313" key="8">
    <source>
        <dbReference type="Proteomes" id="UP000069902"/>
    </source>
</evidence>
<dbReference type="Pfam" id="PF01817">
    <property type="entry name" value="CM_2"/>
    <property type="match status" value="1"/>
</dbReference>
<dbReference type="InterPro" id="IPR008240">
    <property type="entry name" value="Chorismate_mutase_periplasmic"/>
</dbReference>
<dbReference type="GO" id="GO:0004106">
    <property type="term" value="F:chorismate mutase activity"/>
    <property type="evidence" value="ECO:0007669"/>
    <property type="project" value="UniProtKB-EC"/>
</dbReference>
<dbReference type="AlphaFoldDB" id="A0A0U5JCG5"/>
<reference evidence="8" key="1">
    <citation type="submission" date="2015-09" db="EMBL/GenBank/DDBJ databases">
        <authorList>
            <person name="Bertelli C."/>
        </authorList>
    </citation>
    <scope>NUCLEOTIDE SEQUENCE [LARGE SCALE GENOMIC DNA]</scope>
    <source>
        <strain evidence="8">KNic</strain>
    </source>
</reference>
<dbReference type="NCBIfam" id="TIGR01806">
    <property type="entry name" value="CM_mono2"/>
    <property type="match status" value="1"/>
</dbReference>
<evidence type="ECO:0000256" key="2">
    <source>
        <dbReference type="ARBA" id="ARBA00012404"/>
    </source>
</evidence>
<dbReference type="STRING" id="389348.PNK_0728"/>
<dbReference type="EC" id="5.4.99.5" evidence="2"/>
<feature type="signal peptide" evidence="5">
    <location>
        <begin position="1"/>
        <end position="27"/>
    </location>
</feature>
<dbReference type="InParanoid" id="A0A0U5JCG5"/>
<dbReference type="PROSITE" id="PS51168">
    <property type="entry name" value="CHORISMATE_MUT_2"/>
    <property type="match status" value="1"/>
</dbReference>
<dbReference type="InterPro" id="IPR036979">
    <property type="entry name" value="CM_dom_sf"/>
</dbReference>
<dbReference type="SUPFAM" id="SSF48600">
    <property type="entry name" value="Chorismate mutase II"/>
    <property type="match status" value="1"/>
</dbReference>
<evidence type="ECO:0000259" key="6">
    <source>
        <dbReference type="PROSITE" id="PS51168"/>
    </source>
</evidence>
<keyword evidence="4" id="KW-0413">Isomerase</keyword>
<sequence length="194" mass="22480">MKFLKDKTTFFLACMLCVHLVGSGLQAAQVGRNIEDYKIEKRVDQLLLLIQKRLVIMHEVARAKWNQSLAIEDREREKQILRGLIEQAHLRGLNEKWAAVFFLAQFDAAKEIQKGDFALWRQCRAQTFEGVISLKEDLRTYIDQINGEMIELLSQIYSQLPIVEGLILERPLSIRATDDIEENIWQLAISPLRS</sequence>
<dbReference type="GO" id="GO:0009697">
    <property type="term" value="P:salicylic acid biosynthetic process"/>
    <property type="evidence" value="ECO:0007669"/>
    <property type="project" value="TreeGrafter"/>
</dbReference>
<dbReference type="KEGG" id="pnl:PNK_0728"/>
<protein>
    <recommendedName>
        <fullName evidence="2">chorismate mutase</fullName>
        <ecNumber evidence="2">5.4.99.5</ecNumber>
    </recommendedName>
</protein>
<dbReference type="InterPro" id="IPR036263">
    <property type="entry name" value="Chorismate_II_sf"/>
</dbReference>
<organism evidence="7 8">
    <name type="scientific">Candidatus Protochlamydia naegleriophila</name>
    <dbReference type="NCBI Taxonomy" id="389348"/>
    <lineage>
        <taxon>Bacteria</taxon>
        <taxon>Pseudomonadati</taxon>
        <taxon>Chlamydiota</taxon>
        <taxon>Chlamydiia</taxon>
        <taxon>Parachlamydiales</taxon>
        <taxon>Parachlamydiaceae</taxon>
        <taxon>Candidatus Protochlamydia</taxon>
    </lineage>
</organism>
<dbReference type="InterPro" id="IPR002701">
    <property type="entry name" value="CM_II_prokaryot"/>
</dbReference>
<dbReference type="PANTHER" id="PTHR38041">
    <property type="entry name" value="CHORISMATE MUTASE"/>
    <property type="match status" value="1"/>
</dbReference>
<dbReference type="Gene3D" id="1.20.59.10">
    <property type="entry name" value="Chorismate mutase"/>
    <property type="match status" value="1"/>
</dbReference>
<proteinExistence type="predicted"/>
<keyword evidence="8" id="KW-1185">Reference proteome</keyword>
<dbReference type="InterPro" id="IPR051331">
    <property type="entry name" value="Chorismate_mutase-related"/>
</dbReference>
<accession>A0A0U5JCG5</accession>
<dbReference type="UniPathway" id="UPA00120">
    <property type="reaction ID" value="UER00203"/>
</dbReference>
<evidence type="ECO:0000313" key="7">
    <source>
        <dbReference type="EMBL" id="CUI16354.1"/>
    </source>
</evidence>
<keyword evidence="3 5" id="KW-0732">Signal</keyword>
<evidence type="ECO:0000256" key="3">
    <source>
        <dbReference type="ARBA" id="ARBA00022729"/>
    </source>
</evidence>